<reference evidence="2 3" key="1">
    <citation type="journal article" date="2018" name="Nat. Biotechnol.">
        <title>A standardized bacterial taxonomy based on genome phylogeny substantially revises the tree of life.</title>
        <authorList>
            <person name="Parks D.H."/>
            <person name="Chuvochina M."/>
            <person name="Waite D.W."/>
            <person name="Rinke C."/>
            <person name="Skarshewski A."/>
            <person name="Chaumeil P.A."/>
            <person name="Hugenholtz P."/>
        </authorList>
    </citation>
    <scope>NUCLEOTIDE SEQUENCE [LARGE SCALE GENOMIC DNA]</scope>
    <source>
        <strain evidence="2">UBA9359</strain>
    </source>
</reference>
<accession>A0A3D5J3K2</accession>
<feature type="chain" id="PRO_5017836358" description="Secreted protein" evidence="1">
    <location>
        <begin position="24"/>
        <end position="107"/>
    </location>
</feature>
<dbReference type="RefSeq" id="WP_013071558.1">
    <property type="nucleotide sequence ID" value="NZ_CAJXAW010000033.1"/>
</dbReference>
<dbReference type="AlphaFoldDB" id="A0A3D5J3K2"/>
<proteinExistence type="predicted"/>
<keyword evidence="1" id="KW-0732">Signal</keyword>
<dbReference type="EMBL" id="DPMF01000296">
    <property type="protein sequence ID" value="HCV81940.1"/>
    <property type="molecule type" value="Genomic_DNA"/>
</dbReference>
<gene>
    <name evidence="2" type="ORF">DGQ38_12915</name>
</gene>
<comment type="caution">
    <text evidence="2">The sequence shown here is derived from an EMBL/GenBank/DDBJ whole genome shotgun (WGS) entry which is preliminary data.</text>
</comment>
<evidence type="ECO:0000313" key="3">
    <source>
        <dbReference type="Proteomes" id="UP000264330"/>
    </source>
</evidence>
<organism evidence="2 3">
    <name type="scientific">Zunongwangia profunda</name>
    <dbReference type="NCBI Taxonomy" id="398743"/>
    <lineage>
        <taxon>Bacteria</taxon>
        <taxon>Pseudomonadati</taxon>
        <taxon>Bacteroidota</taxon>
        <taxon>Flavobacteriia</taxon>
        <taxon>Flavobacteriales</taxon>
        <taxon>Flavobacteriaceae</taxon>
        <taxon>Zunongwangia</taxon>
    </lineage>
</organism>
<evidence type="ECO:0000256" key="1">
    <source>
        <dbReference type="SAM" id="SignalP"/>
    </source>
</evidence>
<protein>
    <recommendedName>
        <fullName evidence="4">Secreted protein</fullName>
    </recommendedName>
</protein>
<dbReference type="Proteomes" id="UP000264330">
    <property type="component" value="Unassembled WGS sequence"/>
</dbReference>
<dbReference type="OMA" id="ELDCDFQ"/>
<feature type="signal peptide" evidence="1">
    <location>
        <begin position="1"/>
        <end position="23"/>
    </location>
</feature>
<sequence>MKKTLKNILFVFAAFIIVFPAIANFAHVFSGHHHGLCDNYAKQHIHHPDLDCNLHKFHQSPALNLEILNFEPIVLNTQAKHLFSFYEFLSDYQSRLFELRGPPSMVA</sequence>
<evidence type="ECO:0000313" key="2">
    <source>
        <dbReference type="EMBL" id="HCV81940.1"/>
    </source>
</evidence>
<evidence type="ECO:0008006" key="4">
    <source>
        <dbReference type="Google" id="ProtNLM"/>
    </source>
</evidence>
<name>A0A3D5J3K2_9FLAO</name>